<feature type="domain" description="DUF3857" evidence="1">
    <location>
        <begin position="70"/>
        <end position="194"/>
    </location>
</feature>
<keyword evidence="3" id="KW-1185">Reference proteome</keyword>
<accession>A0ABW3Y0T5</accession>
<reference evidence="3" key="1">
    <citation type="journal article" date="2019" name="Int. J. Syst. Evol. Microbiol.">
        <title>The Global Catalogue of Microorganisms (GCM) 10K type strain sequencing project: providing services to taxonomists for standard genome sequencing and annotation.</title>
        <authorList>
            <consortium name="The Broad Institute Genomics Platform"/>
            <consortium name="The Broad Institute Genome Sequencing Center for Infectious Disease"/>
            <person name="Wu L."/>
            <person name="Ma J."/>
        </authorList>
    </citation>
    <scope>NUCLEOTIDE SEQUENCE [LARGE SCALE GENOMIC DNA]</scope>
    <source>
        <strain evidence="3">CCUG 61485</strain>
    </source>
</reference>
<dbReference type="RefSeq" id="WP_377176253.1">
    <property type="nucleotide sequence ID" value="NZ_JBHTMY010000002.1"/>
</dbReference>
<evidence type="ECO:0000313" key="2">
    <source>
        <dbReference type="EMBL" id="MFD1314545.1"/>
    </source>
</evidence>
<sequence>MRNSFLFIAFTLIISFNLIAQDIKFGKISKEELEEKFYPQDTSANAVVLYKNRESYFTYNDNMGWILHTKVHERIKIYNKNGFDSATKKVRLYFDNGENESISIKAFTYNLENGKVEKTKLEKDGIFSEEISEKWESRNFTLPNLKDGSVVEWEYTIDSPFYTHIDDVICQYKIPIKKLEVRVKVPEFLEFKVTPSAYYPISFQVGSDSQTVNYSEKTRTSYGYGGGVTSSKVNYGSAQIQEKTYTVNQENIPALVEEPYISSLDNYRALLDFEILAYRPTNGVPKFYNSSWEDVVKTIYDSDRFGGQLKRSNYFKDDLEKIQAATNNQNELIIGVFEFLKQKFSWNENFGYYTSVGGIRSAYQEGTGNVADINLTLVAMLQEANISAHPVLLSTRSHGIPMNPTHEGFNYVIAGVEIAGNYILMDATDKHAVPNLLPVRDLNWFGRVVKEDGSSVQIPLYPSEHSEKNIKLSCNINTDGSIDGTMIANLSSVNAMIFREKYETLTEEEQKTKIESEFTNFEIEQLRINNLDNNYKNIQELVKFSAVNQVDLINDKIYFSPLLFLTESESPFKLDERNFPVDFATPWIEDYRISIKIPQGYTVESVPEEMAIGLSSNLGSFIIKTEINQNKIEVIYQAKINKAVIPSIVYPELKKQYDMAIAKQQEKIVISPAIP</sequence>
<name>A0ABW3Y0T5_9FLAO</name>
<dbReference type="Gene3D" id="2.60.120.1130">
    <property type="match status" value="1"/>
</dbReference>
<gene>
    <name evidence="2" type="ORF">ACFQ39_02870</name>
</gene>
<dbReference type="Gene3D" id="3.10.620.30">
    <property type="match status" value="1"/>
</dbReference>
<evidence type="ECO:0000259" key="1">
    <source>
        <dbReference type="Pfam" id="PF12969"/>
    </source>
</evidence>
<dbReference type="Proteomes" id="UP001597201">
    <property type="component" value="Unassembled WGS sequence"/>
</dbReference>
<evidence type="ECO:0000313" key="3">
    <source>
        <dbReference type="Proteomes" id="UP001597201"/>
    </source>
</evidence>
<dbReference type="Pfam" id="PF12969">
    <property type="entry name" value="DUF3857"/>
    <property type="match status" value="1"/>
</dbReference>
<proteinExistence type="predicted"/>
<dbReference type="InterPro" id="IPR024618">
    <property type="entry name" value="DUF3857"/>
</dbReference>
<dbReference type="EMBL" id="JBHTMY010000002">
    <property type="protein sequence ID" value="MFD1314545.1"/>
    <property type="molecule type" value="Genomic_DNA"/>
</dbReference>
<organism evidence="2 3">
    <name type="scientific">Namhaeicola litoreus</name>
    <dbReference type="NCBI Taxonomy" id="1052145"/>
    <lineage>
        <taxon>Bacteria</taxon>
        <taxon>Pseudomonadati</taxon>
        <taxon>Bacteroidota</taxon>
        <taxon>Flavobacteriia</taxon>
        <taxon>Flavobacteriales</taxon>
        <taxon>Flavobacteriaceae</taxon>
        <taxon>Namhaeicola</taxon>
    </lineage>
</organism>
<protein>
    <submittedName>
        <fullName evidence="2">DUF3857 domain-containing protein</fullName>
    </submittedName>
</protein>
<comment type="caution">
    <text evidence="2">The sequence shown here is derived from an EMBL/GenBank/DDBJ whole genome shotgun (WGS) entry which is preliminary data.</text>
</comment>
<dbReference type="Gene3D" id="2.60.40.3140">
    <property type="match status" value="1"/>
</dbReference>